<accession>A0A9Q0MPY9</accession>
<evidence type="ECO:0008006" key="4">
    <source>
        <dbReference type="Google" id="ProtNLM"/>
    </source>
</evidence>
<feature type="compositionally biased region" description="Basic and acidic residues" evidence="1">
    <location>
        <begin position="316"/>
        <end position="328"/>
    </location>
</feature>
<dbReference type="EMBL" id="WJQU01000004">
    <property type="protein sequence ID" value="KAJ6634744.1"/>
    <property type="molecule type" value="Genomic_DNA"/>
</dbReference>
<evidence type="ECO:0000313" key="2">
    <source>
        <dbReference type="EMBL" id="KAJ6634744.1"/>
    </source>
</evidence>
<organism evidence="2 3">
    <name type="scientific">Pseudolycoriella hygida</name>
    <dbReference type="NCBI Taxonomy" id="35572"/>
    <lineage>
        <taxon>Eukaryota</taxon>
        <taxon>Metazoa</taxon>
        <taxon>Ecdysozoa</taxon>
        <taxon>Arthropoda</taxon>
        <taxon>Hexapoda</taxon>
        <taxon>Insecta</taxon>
        <taxon>Pterygota</taxon>
        <taxon>Neoptera</taxon>
        <taxon>Endopterygota</taxon>
        <taxon>Diptera</taxon>
        <taxon>Nematocera</taxon>
        <taxon>Sciaroidea</taxon>
        <taxon>Sciaridae</taxon>
        <taxon>Pseudolycoriella</taxon>
    </lineage>
</organism>
<dbReference type="GO" id="GO:0030686">
    <property type="term" value="C:90S preribosome"/>
    <property type="evidence" value="ECO:0007669"/>
    <property type="project" value="TreeGrafter"/>
</dbReference>
<feature type="compositionally biased region" description="Basic and acidic residues" evidence="1">
    <location>
        <begin position="185"/>
        <end position="207"/>
    </location>
</feature>
<dbReference type="GO" id="GO:0005634">
    <property type="term" value="C:nucleus"/>
    <property type="evidence" value="ECO:0007669"/>
    <property type="project" value="TreeGrafter"/>
</dbReference>
<keyword evidence="3" id="KW-1185">Reference proteome</keyword>
<evidence type="ECO:0000256" key="1">
    <source>
        <dbReference type="SAM" id="MobiDB-lite"/>
    </source>
</evidence>
<sequence length="390" mass="44714">MTAFSPFSPFVVTFPTHGVFVYNSVKRYSCVYVHNLLSQNFNIKMTEKRDLNNELILMKTHLQRAKVCTIRKLVRKLKSLSTRQGQEQNGLKLIGKRSRLTGQIDYLKKIRNLELAKLALGFAKNPNKILTNQLSSIEDTSLANIVTFKCVNEKLQQIKSKFGLDDSDGWRDSVQEIGKKKKKKIDKETNKMRNKERKEAKKKHSELVKKRDEWLENAYKSDGTSETDEDEVLDKGADKPKKSVHVREKKLKKVLVKNALSDPLKTVDSFFVTETGENYLATKVVDRIQSRGPNDGLDRKKRRAQQFGRMSVTNSIRKEAPIPKDPSHRSVKRKVNSSDKFKSKKLKSDEEVMVDSTADTTEKIHPSWAAKQKLKPVISKFLGSKITFDD</sequence>
<evidence type="ECO:0000313" key="3">
    <source>
        <dbReference type="Proteomes" id="UP001151699"/>
    </source>
</evidence>
<dbReference type="Proteomes" id="UP001151699">
    <property type="component" value="Chromosome C"/>
</dbReference>
<name>A0A9Q0MPY9_9DIPT</name>
<feature type="region of interest" description="Disordered" evidence="1">
    <location>
        <begin position="179"/>
        <end position="207"/>
    </location>
</feature>
<feature type="region of interest" description="Disordered" evidence="1">
    <location>
        <begin position="288"/>
        <end position="360"/>
    </location>
</feature>
<dbReference type="GO" id="GO:0030490">
    <property type="term" value="P:maturation of SSU-rRNA"/>
    <property type="evidence" value="ECO:0007669"/>
    <property type="project" value="TreeGrafter"/>
</dbReference>
<dbReference type="PANTHER" id="PTHR23325:SF1">
    <property type="entry name" value="SERUM RESPONSE FACTOR-BINDING PROTEIN 1"/>
    <property type="match status" value="1"/>
</dbReference>
<dbReference type="OrthoDB" id="3364872at2759"/>
<proteinExistence type="predicted"/>
<reference evidence="2" key="1">
    <citation type="submission" date="2022-07" db="EMBL/GenBank/DDBJ databases">
        <authorList>
            <person name="Trinca V."/>
            <person name="Uliana J.V.C."/>
            <person name="Torres T.T."/>
            <person name="Ward R.J."/>
            <person name="Monesi N."/>
        </authorList>
    </citation>
    <scope>NUCLEOTIDE SEQUENCE</scope>
    <source>
        <strain evidence="2">HSMRA1968</strain>
        <tissue evidence="2">Whole embryos</tissue>
    </source>
</reference>
<feature type="region of interest" description="Disordered" evidence="1">
    <location>
        <begin position="221"/>
        <end position="245"/>
    </location>
</feature>
<dbReference type="InterPro" id="IPR037393">
    <property type="entry name" value="Bud22/SRFB1"/>
</dbReference>
<dbReference type="AlphaFoldDB" id="A0A9Q0MPY9"/>
<gene>
    <name evidence="2" type="ORF">Bhyg_13323</name>
</gene>
<protein>
    <recommendedName>
        <fullName evidence="4">Serum response factor-binding protein 1</fullName>
    </recommendedName>
</protein>
<dbReference type="PANTHER" id="PTHR23325">
    <property type="entry name" value="SERUM RESPONSE FACTOR-BINDING"/>
    <property type="match status" value="1"/>
</dbReference>
<feature type="compositionally biased region" description="Basic and acidic residues" evidence="1">
    <location>
        <begin position="336"/>
        <end position="350"/>
    </location>
</feature>
<comment type="caution">
    <text evidence="2">The sequence shown here is derived from an EMBL/GenBank/DDBJ whole genome shotgun (WGS) entry which is preliminary data.</text>
</comment>